<keyword evidence="2" id="KW-1185">Reference proteome</keyword>
<evidence type="ECO:0000313" key="1">
    <source>
        <dbReference type="EMBL" id="PYD65188.1"/>
    </source>
</evidence>
<sequence length="99" mass="10590">MSFGGLGCDVGSLAENRISMTRKSSSDSAGARISRAWEAVWPTLFAAAIAPEKWVAKIRALASPTPSVFAVFDGLICLVLRRFWAAKRSFAGASVRNSL</sequence>
<dbReference type="Proteomes" id="UP000247512">
    <property type="component" value="Unassembled WGS sequence"/>
</dbReference>
<organism evidence="1 2">
    <name type="scientific">Komagataeibacter nataicola</name>
    <dbReference type="NCBI Taxonomy" id="265960"/>
    <lineage>
        <taxon>Bacteria</taxon>
        <taxon>Pseudomonadati</taxon>
        <taxon>Pseudomonadota</taxon>
        <taxon>Alphaproteobacteria</taxon>
        <taxon>Acetobacterales</taxon>
        <taxon>Acetobacteraceae</taxon>
        <taxon>Komagataeibacter</taxon>
    </lineage>
</organism>
<gene>
    <name evidence="1" type="ORF">CDI09_14940</name>
</gene>
<name>A0ABX5P9B6_9PROT</name>
<accession>A0ABX5P9B6</accession>
<proteinExistence type="predicted"/>
<reference evidence="1 2" key="1">
    <citation type="submission" date="2017-06" db="EMBL/GenBank/DDBJ databases">
        <title>A draft genome sequence of Komagataeibacter nataicola LMG 1536.</title>
        <authorList>
            <person name="Skraban J."/>
            <person name="Cleenwerck I."/>
            <person name="Vandamme P."/>
            <person name="Trcek J."/>
        </authorList>
    </citation>
    <scope>NUCLEOTIDE SEQUENCE [LARGE SCALE GENOMIC DNA]</scope>
    <source>
        <strain evidence="1 2">LMG 1536</strain>
    </source>
</reference>
<dbReference type="EMBL" id="NIRT01000039">
    <property type="protein sequence ID" value="PYD65188.1"/>
    <property type="molecule type" value="Genomic_DNA"/>
</dbReference>
<evidence type="ECO:0000313" key="2">
    <source>
        <dbReference type="Proteomes" id="UP000247512"/>
    </source>
</evidence>
<comment type="caution">
    <text evidence="1">The sequence shown here is derived from an EMBL/GenBank/DDBJ whole genome shotgun (WGS) entry which is preliminary data.</text>
</comment>
<protein>
    <submittedName>
        <fullName evidence="1">Uncharacterized protein</fullName>
    </submittedName>
</protein>